<protein>
    <submittedName>
        <fullName evidence="1">Uncharacterized protein</fullName>
    </submittedName>
</protein>
<accession>A0A0P7G6X6</accession>
<dbReference type="Proteomes" id="UP000050535">
    <property type="component" value="Unassembled WGS sequence"/>
</dbReference>
<comment type="caution">
    <text evidence="1">The sequence shown here is derived from an EMBL/GenBank/DDBJ whole genome shotgun (WGS) entry which is preliminary data.</text>
</comment>
<proteinExistence type="predicted"/>
<organism evidence="1 2">
    <name type="scientific">Halolamina pelagica</name>
    <dbReference type="NCBI Taxonomy" id="699431"/>
    <lineage>
        <taxon>Archaea</taxon>
        <taxon>Methanobacteriati</taxon>
        <taxon>Methanobacteriota</taxon>
        <taxon>Stenosarchaea group</taxon>
        <taxon>Halobacteria</taxon>
        <taxon>Halobacteriales</taxon>
        <taxon>Haloferacaceae</taxon>
    </lineage>
</organism>
<sequence length="31" mass="3383">MSILALKLEDFGLLQKAVTHPCDAAVGYLQH</sequence>
<keyword evidence="2" id="KW-1185">Reference proteome</keyword>
<evidence type="ECO:0000313" key="2">
    <source>
        <dbReference type="Proteomes" id="UP000050535"/>
    </source>
</evidence>
<dbReference type="EMBL" id="LGUC01000002">
    <property type="protein sequence ID" value="KPN28937.1"/>
    <property type="molecule type" value="Genomic_DNA"/>
</dbReference>
<evidence type="ECO:0000313" key="1">
    <source>
        <dbReference type="EMBL" id="KPN28937.1"/>
    </source>
</evidence>
<dbReference type="AlphaFoldDB" id="A0A0P7G6X6"/>
<dbReference type="STRING" id="699431.SY89_03171"/>
<reference evidence="2" key="1">
    <citation type="submission" date="2013-11" db="EMBL/GenBank/DDBJ databases">
        <authorList>
            <person name="Hoang H.T."/>
            <person name="Killian M.L."/>
            <person name="Madson D.M."/>
            <person name="Arruda P.H.E."/>
            <person name="Sun D."/>
            <person name="Schwartz K.J."/>
            <person name="Yoon K."/>
        </authorList>
    </citation>
    <scope>NUCLEOTIDE SEQUENCE [LARGE SCALE GENOMIC DNA]</scope>
    <source>
        <strain evidence="2">CDK2</strain>
    </source>
</reference>
<name>A0A0P7G6X6_9EURY</name>
<gene>
    <name evidence="1" type="ORF">SY89_03171</name>
</gene>